<keyword evidence="8" id="KW-1185">Reference proteome</keyword>
<accession>A0AAU9PEN2</accession>
<dbReference type="EMBL" id="CAKMRJ010005634">
    <property type="protein sequence ID" value="CAH1448762.1"/>
    <property type="molecule type" value="Genomic_DNA"/>
</dbReference>
<protein>
    <recommendedName>
        <fullName evidence="6">SWIM-type domain-containing protein</fullName>
    </recommendedName>
</protein>
<feature type="region of interest" description="Disordered" evidence="5">
    <location>
        <begin position="152"/>
        <end position="171"/>
    </location>
</feature>
<feature type="domain" description="SWIM-type" evidence="6">
    <location>
        <begin position="56"/>
        <end position="88"/>
    </location>
</feature>
<keyword evidence="3" id="KW-0862">Zinc</keyword>
<dbReference type="PROSITE" id="PS50966">
    <property type="entry name" value="ZF_SWIM"/>
    <property type="match status" value="1"/>
</dbReference>
<organism evidence="7 8">
    <name type="scientific">Lactuca virosa</name>
    <dbReference type="NCBI Taxonomy" id="75947"/>
    <lineage>
        <taxon>Eukaryota</taxon>
        <taxon>Viridiplantae</taxon>
        <taxon>Streptophyta</taxon>
        <taxon>Embryophyta</taxon>
        <taxon>Tracheophyta</taxon>
        <taxon>Spermatophyta</taxon>
        <taxon>Magnoliopsida</taxon>
        <taxon>eudicotyledons</taxon>
        <taxon>Gunneridae</taxon>
        <taxon>Pentapetalae</taxon>
        <taxon>asterids</taxon>
        <taxon>campanulids</taxon>
        <taxon>Asterales</taxon>
        <taxon>Asteraceae</taxon>
        <taxon>Cichorioideae</taxon>
        <taxon>Cichorieae</taxon>
        <taxon>Lactucinae</taxon>
        <taxon>Lactuca</taxon>
    </lineage>
</organism>
<dbReference type="PANTHER" id="PTHR31973">
    <property type="entry name" value="POLYPROTEIN, PUTATIVE-RELATED"/>
    <property type="match status" value="1"/>
</dbReference>
<evidence type="ECO:0000256" key="1">
    <source>
        <dbReference type="ARBA" id="ARBA00022723"/>
    </source>
</evidence>
<evidence type="ECO:0000256" key="5">
    <source>
        <dbReference type="SAM" id="MobiDB-lite"/>
    </source>
</evidence>
<evidence type="ECO:0000256" key="2">
    <source>
        <dbReference type="ARBA" id="ARBA00022771"/>
    </source>
</evidence>
<dbReference type="Proteomes" id="UP001157418">
    <property type="component" value="Unassembled WGS sequence"/>
</dbReference>
<evidence type="ECO:0000256" key="3">
    <source>
        <dbReference type="ARBA" id="ARBA00022833"/>
    </source>
</evidence>
<dbReference type="AlphaFoldDB" id="A0AAU9PEN2"/>
<evidence type="ECO:0000313" key="7">
    <source>
        <dbReference type="EMBL" id="CAH1448762.1"/>
    </source>
</evidence>
<keyword evidence="2 4" id="KW-0863">Zinc-finger</keyword>
<dbReference type="PANTHER" id="PTHR31973:SF189">
    <property type="entry name" value="TRANSPOSASE, MUDR, PLANT, MULE TRANSPOSASE DOMAIN PROTEIN-RELATED"/>
    <property type="match status" value="1"/>
</dbReference>
<sequence>MYMTNKLFTTKLNGWLSDVSPEIGLRLNELKVNQRFWEVLPSGLNRFETRLGSEAFDVDLDKRTCSCRMWQSNGYGCVHSVPAISYLNRDVEKYVDPYFCREMYMKIYQYKICPMNESKMWPLNGSKMWRETNFHLYSPRIEGCPAQKMEKKTAEVGENVKKKTGEVANGN</sequence>
<gene>
    <name evidence="7" type="ORF">LVIROSA_LOCUS34285</name>
</gene>
<keyword evidence="1" id="KW-0479">Metal-binding</keyword>
<dbReference type="InterPro" id="IPR007527">
    <property type="entry name" value="Znf_SWIM"/>
</dbReference>
<evidence type="ECO:0000313" key="8">
    <source>
        <dbReference type="Proteomes" id="UP001157418"/>
    </source>
</evidence>
<dbReference type="InterPro" id="IPR006564">
    <property type="entry name" value="Znf_PMZ"/>
</dbReference>
<evidence type="ECO:0000256" key="4">
    <source>
        <dbReference type="PROSITE-ProRule" id="PRU00325"/>
    </source>
</evidence>
<evidence type="ECO:0000259" key="6">
    <source>
        <dbReference type="PROSITE" id="PS50966"/>
    </source>
</evidence>
<feature type="compositionally biased region" description="Basic and acidic residues" evidence="5">
    <location>
        <begin position="152"/>
        <end position="165"/>
    </location>
</feature>
<dbReference type="GO" id="GO:0008270">
    <property type="term" value="F:zinc ion binding"/>
    <property type="evidence" value="ECO:0007669"/>
    <property type="project" value="UniProtKB-KW"/>
</dbReference>
<reference evidence="7 8" key="1">
    <citation type="submission" date="2022-01" db="EMBL/GenBank/DDBJ databases">
        <authorList>
            <person name="Xiong W."/>
            <person name="Schranz E."/>
        </authorList>
    </citation>
    <scope>NUCLEOTIDE SEQUENCE [LARGE SCALE GENOMIC DNA]</scope>
</reference>
<name>A0AAU9PEN2_9ASTR</name>
<dbReference type="SMART" id="SM00575">
    <property type="entry name" value="ZnF_PMZ"/>
    <property type="match status" value="1"/>
</dbReference>
<dbReference type="Pfam" id="PF04434">
    <property type="entry name" value="SWIM"/>
    <property type="match status" value="1"/>
</dbReference>
<comment type="caution">
    <text evidence="7">The sequence shown here is derived from an EMBL/GenBank/DDBJ whole genome shotgun (WGS) entry which is preliminary data.</text>
</comment>
<proteinExistence type="predicted"/>